<feature type="signal peptide" evidence="9">
    <location>
        <begin position="1"/>
        <end position="22"/>
    </location>
</feature>
<comment type="pathway">
    <text evidence="2">Alkaloid biosynthesis.</text>
</comment>
<dbReference type="Pfam" id="PF01565">
    <property type="entry name" value="FAD_binding_4"/>
    <property type="match status" value="1"/>
</dbReference>
<sequence>MKSTPSLSTLFFILLLPFRGRRQLLWMTTTRSGGHDFEGLSYVTEVPFVVIDFIKFDKVTVDAEQKTAWVEAGATLGTLYYRIAEKSPTLGFPAGACPTIGAGGHFSGGGYGSLHRKYGLAADHVIDVRLVDANGKILDRESMGEDFFWAIRGGGGASFGVIIAWKIQLVDVPETVTVFSVQKTLEENATQLINRWQYVAPNIDPNLFILVRVARVNSNQDGAYITMNAAFTALFLGGIDELLPLMQESFPELGVVRENCREIRFFKGKADYVTEPIPEYVFEDIWNLFKEPDAKDADIVLIPYGGRMAEISKSAIPFPHRSGTLYKILYATYWSKENAQDADKILSWLRKLYNYTTPYVSKSPRGAYVNYRDLDIGVNNNKGEVSYKRARVWGRKYFKGNFDRLVRVKTIVDPTNFFRNEQSIPTRRKWTGKEDI</sequence>
<evidence type="ECO:0000256" key="4">
    <source>
        <dbReference type="ARBA" id="ARBA00022589"/>
    </source>
</evidence>
<dbReference type="Pfam" id="PF08031">
    <property type="entry name" value="BBE"/>
    <property type="match status" value="1"/>
</dbReference>
<dbReference type="PANTHER" id="PTHR32448">
    <property type="entry name" value="OS08G0158400 PROTEIN"/>
    <property type="match status" value="1"/>
</dbReference>
<evidence type="ECO:0000313" key="11">
    <source>
        <dbReference type="EMBL" id="KAL0442424.1"/>
    </source>
</evidence>
<feature type="chain" id="PRO_5043710936" evidence="9">
    <location>
        <begin position="23"/>
        <end position="436"/>
    </location>
</feature>
<dbReference type="InterPro" id="IPR016166">
    <property type="entry name" value="FAD-bd_PCMH"/>
</dbReference>
<evidence type="ECO:0000256" key="1">
    <source>
        <dbReference type="ARBA" id="ARBA00001974"/>
    </source>
</evidence>
<keyword evidence="8" id="KW-0325">Glycoprotein</keyword>
<dbReference type="GO" id="GO:0071949">
    <property type="term" value="F:FAD binding"/>
    <property type="evidence" value="ECO:0007669"/>
    <property type="project" value="InterPro"/>
</dbReference>
<reference evidence="11" key="2">
    <citation type="journal article" date="2024" name="Plant">
        <title>Genomic evolution and insights into agronomic trait innovations of Sesamum species.</title>
        <authorList>
            <person name="Miao H."/>
            <person name="Wang L."/>
            <person name="Qu L."/>
            <person name="Liu H."/>
            <person name="Sun Y."/>
            <person name="Le M."/>
            <person name="Wang Q."/>
            <person name="Wei S."/>
            <person name="Zheng Y."/>
            <person name="Lin W."/>
            <person name="Duan Y."/>
            <person name="Cao H."/>
            <person name="Xiong S."/>
            <person name="Wang X."/>
            <person name="Wei L."/>
            <person name="Li C."/>
            <person name="Ma Q."/>
            <person name="Ju M."/>
            <person name="Zhao R."/>
            <person name="Li G."/>
            <person name="Mu C."/>
            <person name="Tian Q."/>
            <person name="Mei H."/>
            <person name="Zhang T."/>
            <person name="Gao T."/>
            <person name="Zhang H."/>
        </authorList>
    </citation>
    <scope>NUCLEOTIDE SEQUENCE</scope>
    <source>
        <strain evidence="11">KEN1</strain>
    </source>
</reference>
<evidence type="ECO:0000256" key="8">
    <source>
        <dbReference type="ARBA" id="ARBA00023180"/>
    </source>
</evidence>
<dbReference type="Gene3D" id="3.40.462.20">
    <property type="match status" value="1"/>
</dbReference>
<evidence type="ECO:0000259" key="10">
    <source>
        <dbReference type="PROSITE" id="PS51387"/>
    </source>
</evidence>
<dbReference type="InterPro" id="IPR016167">
    <property type="entry name" value="FAD-bd_PCMH_sub1"/>
</dbReference>
<dbReference type="Gene3D" id="3.30.43.10">
    <property type="entry name" value="Uridine Diphospho-n-acetylenolpyruvylglucosamine Reductase, domain 2"/>
    <property type="match status" value="1"/>
</dbReference>
<evidence type="ECO:0000256" key="7">
    <source>
        <dbReference type="ARBA" id="ARBA00022827"/>
    </source>
</evidence>
<feature type="domain" description="FAD-binding PCMH-type" evidence="10">
    <location>
        <begin position="1"/>
        <end position="172"/>
    </location>
</feature>
<dbReference type="InterPro" id="IPR012951">
    <property type="entry name" value="BBE"/>
</dbReference>
<evidence type="ECO:0000256" key="5">
    <source>
        <dbReference type="ARBA" id="ARBA00022630"/>
    </source>
</evidence>
<dbReference type="PROSITE" id="PS51387">
    <property type="entry name" value="FAD_PCMH"/>
    <property type="match status" value="1"/>
</dbReference>
<keyword evidence="4" id="KW-0017">Alkaloid metabolism</keyword>
<evidence type="ECO:0000256" key="6">
    <source>
        <dbReference type="ARBA" id="ARBA00022729"/>
    </source>
</evidence>
<comment type="caution">
    <text evidence="11">The sequence shown here is derived from an EMBL/GenBank/DDBJ whole genome shotgun (WGS) entry which is preliminary data.</text>
</comment>
<evidence type="ECO:0000256" key="9">
    <source>
        <dbReference type="SAM" id="SignalP"/>
    </source>
</evidence>
<organism evidence="11">
    <name type="scientific">Sesamum latifolium</name>
    <dbReference type="NCBI Taxonomy" id="2727402"/>
    <lineage>
        <taxon>Eukaryota</taxon>
        <taxon>Viridiplantae</taxon>
        <taxon>Streptophyta</taxon>
        <taxon>Embryophyta</taxon>
        <taxon>Tracheophyta</taxon>
        <taxon>Spermatophyta</taxon>
        <taxon>Magnoliopsida</taxon>
        <taxon>eudicotyledons</taxon>
        <taxon>Gunneridae</taxon>
        <taxon>Pentapetalae</taxon>
        <taxon>asterids</taxon>
        <taxon>lamiids</taxon>
        <taxon>Lamiales</taxon>
        <taxon>Pedaliaceae</taxon>
        <taxon>Sesamum</taxon>
    </lineage>
</organism>
<dbReference type="SUPFAM" id="SSF56176">
    <property type="entry name" value="FAD-binding/transporter-associated domain-like"/>
    <property type="match status" value="1"/>
</dbReference>
<dbReference type="GO" id="GO:0016491">
    <property type="term" value="F:oxidoreductase activity"/>
    <property type="evidence" value="ECO:0007669"/>
    <property type="project" value="InterPro"/>
</dbReference>
<dbReference type="EMBL" id="JACGWN010000007">
    <property type="protein sequence ID" value="KAL0442424.1"/>
    <property type="molecule type" value="Genomic_DNA"/>
</dbReference>
<protein>
    <submittedName>
        <fullName evidence="11">Berberine bridge enzyme-like 28</fullName>
    </submittedName>
</protein>
<evidence type="ECO:0000256" key="2">
    <source>
        <dbReference type="ARBA" id="ARBA00004913"/>
    </source>
</evidence>
<dbReference type="AlphaFoldDB" id="A0AAW2WMS4"/>
<reference evidence="11" key="1">
    <citation type="submission" date="2020-06" db="EMBL/GenBank/DDBJ databases">
        <authorList>
            <person name="Li T."/>
            <person name="Hu X."/>
            <person name="Zhang T."/>
            <person name="Song X."/>
            <person name="Zhang H."/>
            <person name="Dai N."/>
            <person name="Sheng W."/>
            <person name="Hou X."/>
            <person name="Wei L."/>
        </authorList>
    </citation>
    <scope>NUCLEOTIDE SEQUENCE</scope>
    <source>
        <strain evidence="11">KEN1</strain>
        <tissue evidence="11">Leaf</tissue>
    </source>
</reference>
<gene>
    <name evidence="11" type="ORF">Slati_1965100</name>
</gene>
<evidence type="ECO:0000256" key="3">
    <source>
        <dbReference type="ARBA" id="ARBA00005466"/>
    </source>
</evidence>
<dbReference type="InterPro" id="IPR036318">
    <property type="entry name" value="FAD-bd_PCMH-like_sf"/>
</dbReference>
<dbReference type="Gene3D" id="3.30.465.10">
    <property type="match status" value="1"/>
</dbReference>
<dbReference type="InterPro" id="IPR016169">
    <property type="entry name" value="FAD-bd_PCMH_sub2"/>
</dbReference>
<accession>A0AAW2WMS4</accession>
<name>A0AAW2WMS4_9LAMI</name>
<proteinExistence type="inferred from homology"/>
<keyword evidence="7" id="KW-0274">FAD</keyword>
<keyword evidence="6 9" id="KW-0732">Signal</keyword>
<comment type="similarity">
    <text evidence="3">Belongs to the oxygen-dependent FAD-linked oxidoreductase family.</text>
</comment>
<dbReference type="InterPro" id="IPR006094">
    <property type="entry name" value="Oxid_FAD_bind_N"/>
</dbReference>
<keyword evidence="5" id="KW-0285">Flavoprotein</keyword>
<comment type="cofactor">
    <cofactor evidence="1">
        <name>FAD</name>
        <dbReference type="ChEBI" id="CHEBI:57692"/>
    </cofactor>
</comment>